<evidence type="ECO:0000256" key="5">
    <source>
        <dbReference type="SAM" id="Phobius"/>
    </source>
</evidence>
<sequence length="443" mass="46782">MIPILLPIGALLSGVALLLLGTGLMNTLLALRGSAEGFSDQTLGLLGSAYFLGFIVGTYVCPKLIRRMGHIRSFAFFCAATAVSLLLHGLVIDAWFWFALRLLTGVSLVGLYMVIESWLNTQAPNDRRGQVFAVYMVVNLVALALAQQMLRIDSPLLFTLFAVGAIFLVLAIMPVAMTKLPQPTITDTPAMSLRRLWDVAPVAFSGALLSGVAMGAFWGLGAVWAGRMGMATEDIASFVSLVIITGAVMQWPLGLLSDRIDRRVALALIAGISAVGGLLMAILGVHGNAMMIGAVVFGAGAFAAYPVVVAHLVDHLHQEEILAGSSALLLVQGAGSALGPTLAGALMSATVPSALPLFFAVMFGLCAAFALLQSRKIKDVIVDEPAHFVPMVRTSTASLEMMAEDQMTSTETAHTTEAEQGPDNLDTPDTANEEEIVERRSTG</sequence>
<gene>
    <name evidence="7" type="ORF">SAMN05216421_1602</name>
</gene>
<feature type="transmembrane region" description="Helical" evidence="5">
    <location>
        <begin position="42"/>
        <end position="61"/>
    </location>
</feature>
<dbReference type="GO" id="GO:0005886">
    <property type="term" value="C:plasma membrane"/>
    <property type="evidence" value="ECO:0007669"/>
    <property type="project" value="TreeGrafter"/>
</dbReference>
<dbReference type="RefSeq" id="WP_093392917.1">
    <property type="nucleotide sequence ID" value="NZ_LT629736.1"/>
</dbReference>
<feature type="transmembrane region" description="Helical" evidence="5">
    <location>
        <begin position="291"/>
        <end position="313"/>
    </location>
</feature>
<evidence type="ECO:0000256" key="3">
    <source>
        <dbReference type="ARBA" id="ARBA00023136"/>
    </source>
</evidence>
<dbReference type="Proteomes" id="UP000243207">
    <property type="component" value="Chromosome I"/>
</dbReference>
<evidence type="ECO:0000256" key="1">
    <source>
        <dbReference type="ARBA" id="ARBA00022692"/>
    </source>
</evidence>
<feature type="transmembrane region" description="Helical" evidence="5">
    <location>
        <begin position="73"/>
        <end position="92"/>
    </location>
</feature>
<feature type="transmembrane region" description="Helical" evidence="5">
    <location>
        <begin position="98"/>
        <end position="119"/>
    </location>
</feature>
<feature type="transmembrane region" description="Helical" evidence="5">
    <location>
        <begin position="353"/>
        <end position="372"/>
    </location>
</feature>
<reference evidence="8" key="1">
    <citation type="submission" date="2016-10" db="EMBL/GenBank/DDBJ databases">
        <authorList>
            <person name="Varghese N."/>
            <person name="Submissions S."/>
        </authorList>
    </citation>
    <scope>NUCLEOTIDE SEQUENCE [LARGE SCALE GENOMIC DNA]</scope>
    <source>
        <strain evidence="8">NRRL B-51270</strain>
    </source>
</reference>
<accession>A0A1H1SJI7</accession>
<keyword evidence="2 5" id="KW-1133">Transmembrane helix</keyword>
<dbReference type="CDD" id="cd17477">
    <property type="entry name" value="MFS_YcaD_like"/>
    <property type="match status" value="1"/>
</dbReference>
<feature type="transmembrane region" description="Helical" evidence="5">
    <location>
        <begin position="131"/>
        <end position="150"/>
    </location>
</feature>
<feature type="region of interest" description="Disordered" evidence="4">
    <location>
        <begin position="403"/>
        <end position="443"/>
    </location>
</feature>
<dbReference type="SUPFAM" id="SSF103473">
    <property type="entry name" value="MFS general substrate transporter"/>
    <property type="match status" value="1"/>
</dbReference>
<dbReference type="STRING" id="487184.SAMN05216421_1602"/>
<feature type="transmembrane region" description="Helical" evidence="5">
    <location>
        <begin position="199"/>
        <end position="223"/>
    </location>
</feature>
<keyword evidence="3 5" id="KW-0472">Membrane</keyword>
<dbReference type="Pfam" id="PF07690">
    <property type="entry name" value="MFS_1"/>
    <property type="match status" value="1"/>
</dbReference>
<dbReference type="InterPro" id="IPR011701">
    <property type="entry name" value="MFS"/>
</dbReference>
<dbReference type="PROSITE" id="PS50850">
    <property type="entry name" value="MFS"/>
    <property type="match status" value="1"/>
</dbReference>
<keyword evidence="1 5" id="KW-0812">Transmembrane</keyword>
<feature type="compositionally biased region" description="Low complexity" evidence="4">
    <location>
        <begin position="408"/>
        <end position="419"/>
    </location>
</feature>
<feature type="transmembrane region" description="Helical" evidence="5">
    <location>
        <begin position="265"/>
        <end position="285"/>
    </location>
</feature>
<dbReference type="OrthoDB" id="9810614at2"/>
<feature type="transmembrane region" description="Helical" evidence="5">
    <location>
        <begin position="325"/>
        <end position="347"/>
    </location>
</feature>
<organism evidence="7 8">
    <name type="scientific">Halopseudomonas xinjiangensis</name>
    <dbReference type="NCBI Taxonomy" id="487184"/>
    <lineage>
        <taxon>Bacteria</taxon>
        <taxon>Pseudomonadati</taxon>
        <taxon>Pseudomonadota</taxon>
        <taxon>Gammaproteobacteria</taxon>
        <taxon>Pseudomonadales</taxon>
        <taxon>Pseudomonadaceae</taxon>
        <taxon>Halopseudomonas</taxon>
    </lineage>
</organism>
<dbReference type="AlphaFoldDB" id="A0A1H1SJI7"/>
<proteinExistence type="predicted"/>
<evidence type="ECO:0000313" key="8">
    <source>
        <dbReference type="Proteomes" id="UP000243207"/>
    </source>
</evidence>
<keyword evidence="8" id="KW-1185">Reference proteome</keyword>
<feature type="transmembrane region" description="Helical" evidence="5">
    <location>
        <begin position="156"/>
        <end position="178"/>
    </location>
</feature>
<feature type="domain" description="Major facilitator superfamily (MFS) profile" evidence="6">
    <location>
        <begin position="2"/>
        <end position="378"/>
    </location>
</feature>
<dbReference type="InterPro" id="IPR047200">
    <property type="entry name" value="MFS_YcaD-like"/>
</dbReference>
<protein>
    <submittedName>
        <fullName evidence="7">Predicted arabinose efflux permease, MFS family</fullName>
    </submittedName>
</protein>
<name>A0A1H1SJI7_9GAMM</name>
<evidence type="ECO:0000256" key="2">
    <source>
        <dbReference type="ARBA" id="ARBA00022989"/>
    </source>
</evidence>
<dbReference type="PANTHER" id="PTHR23521">
    <property type="entry name" value="TRANSPORTER MFS SUPERFAMILY"/>
    <property type="match status" value="1"/>
</dbReference>
<dbReference type="GO" id="GO:0022857">
    <property type="term" value="F:transmembrane transporter activity"/>
    <property type="evidence" value="ECO:0007669"/>
    <property type="project" value="InterPro"/>
</dbReference>
<dbReference type="PANTHER" id="PTHR23521:SF3">
    <property type="entry name" value="MFS TRANSPORTER"/>
    <property type="match status" value="1"/>
</dbReference>
<evidence type="ECO:0000256" key="4">
    <source>
        <dbReference type="SAM" id="MobiDB-lite"/>
    </source>
</evidence>
<evidence type="ECO:0000313" key="7">
    <source>
        <dbReference type="EMBL" id="SDS48091.1"/>
    </source>
</evidence>
<dbReference type="Gene3D" id="1.20.1250.20">
    <property type="entry name" value="MFS general substrate transporter like domains"/>
    <property type="match status" value="2"/>
</dbReference>
<feature type="transmembrane region" description="Helical" evidence="5">
    <location>
        <begin position="235"/>
        <end position="253"/>
    </location>
</feature>
<dbReference type="InterPro" id="IPR020846">
    <property type="entry name" value="MFS_dom"/>
</dbReference>
<dbReference type="InterPro" id="IPR036259">
    <property type="entry name" value="MFS_trans_sf"/>
</dbReference>
<evidence type="ECO:0000259" key="6">
    <source>
        <dbReference type="PROSITE" id="PS50850"/>
    </source>
</evidence>
<dbReference type="EMBL" id="LT629736">
    <property type="protein sequence ID" value="SDS48091.1"/>
    <property type="molecule type" value="Genomic_DNA"/>
</dbReference>